<evidence type="ECO:0000256" key="5">
    <source>
        <dbReference type="SAM" id="MobiDB-lite"/>
    </source>
</evidence>
<protein>
    <submittedName>
        <fullName evidence="7">DNA-binding transcriptional regulator, AcrR family</fullName>
    </submittedName>
</protein>
<feature type="DNA-binding region" description="H-T-H motif" evidence="4">
    <location>
        <begin position="42"/>
        <end position="61"/>
    </location>
</feature>
<keyword evidence="1" id="KW-0805">Transcription regulation</keyword>
<dbReference type="GO" id="GO:0000976">
    <property type="term" value="F:transcription cis-regulatory region binding"/>
    <property type="evidence" value="ECO:0007669"/>
    <property type="project" value="TreeGrafter"/>
</dbReference>
<dbReference type="AlphaFoldDB" id="A0A1H4IX62"/>
<evidence type="ECO:0000256" key="3">
    <source>
        <dbReference type="ARBA" id="ARBA00023163"/>
    </source>
</evidence>
<evidence type="ECO:0000313" key="8">
    <source>
        <dbReference type="Proteomes" id="UP000199622"/>
    </source>
</evidence>
<evidence type="ECO:0000259" key="6">
    <source>
        <dbReference type="PROSITE" id="PS50977"/>
    </source>
</evidence>
<proteinExistence type="predicted"/>
<evidence type="ECO:0000256" key="1">
    <source>
        <dbReference type="ARBA" id="ARBA00023015"/>
    </source>
</evidence>
<dbReference type="GO" id="GO:0003700">
    <property type="term" value="F:DNA-binding transcription factor activity"/>
    <property type="evidence" value="ECO:0007669"/>
    <property type="project" value="TreeGrafter"/>
</dbReference>
<sequence>MRYLGGMEKRPSLRERKQKQAREQIVEAAFELFAERGFTDVTVTDIAERAEVGRTTFFRYFGDKQEVVFSDEQKLLNQLAERQRAWPDEAPQSLPAALERVRALVLEVCAEAAADADHYELHQQLVEQNPELKDRSARKLQRFAELGEALLQERGTPREVAVLAAQLAVACYQAGSRLAGADAAALAPAVDVAFGRLDVLLDPSPAHSITNERAPRQGRSLTTPE</sequence>
<evidence type="ECO:0000256" key="2">
    <source>
        <dbReference type="ARBA" id="ARBA00023125"/>
    </source>
</evidence>
<dbReference type="PROSITE" id="PS50977">
    <property type="entry name" value="HTH_TETR_2"/>
    <property type="match status" value="1"/>
</dbReference>
<dbReference type="InterPro" id="IPR023772">
    <property type="entry name" value="DNA-bd_HTH_TetR-type_CS"/>
</dbReference>
<dbReference type="PANTHER" id="PTHR30055:SF234">
    <property type="entry name" value="HTH-TYPE TRANSCRIPTIONAL REGULATOR BETI"/>
    <property type="match status" value="1"/>
</dbReference>
<evidence type="ECO:0000256" key="4">
    <source>
        <dbReference type="PROSITE-ProRule" id="PRU00335"/>
    </source>
</evidence>
<dbReference type="PROSITE" id="PS01081">
    <property type="entry name" value="HTH_TETR_1"/>
    <property type="match status" value="1"/>
</dbReference>
<evidence type="ECO:0000313" key="7">
    <source>
        <dbReference type="EMBL" id="SEB37898.1"/>
    </source>
</evidence>
<name>A0A1H4IX62_9PSEU</name>
<gene>
    <name evidence="7" type="ORF">SAMN04489727_1149</name>
</gene>
<dbReference type="PRINTS" id="PR00455">
    <property type="entry name" value="HTHTETR"/>
</dbReference>
<dbReference type="Gene3D" id="1.10.357.10">
    <property type="entry name" value="Tetracycline Repressor, domain 2"/>
    <property type="match status" value="1"/>
</dbReference>
<reference evidence="8" key="1">
    <citation type="submission" date="2016-10" db="EMBL/GenBank/DDBJ databases">
        <authorList>
            <person name="Varghese N."/>
            <person name="Submissions S."/>
        </authorList>
    </citation>
    <scope>NUCLEOTIDE SEQUENCE [LARGE SCALE GENOMIC DNA]</scope>
    <source>
        <strain evidence="8">DSM 44544</strain>
    </source>
</reference>
<dbReference type="InterPro" id="IPR050109">
    <property type="entry name" value="HTH-type_TetR-like_transc_reg"/>
</dbReference>
<dbReference type="InterPro" id="IPR009057">
    <property type="entry name" value="Homeodomain-like_sf"/>
</dbReference>
<keyword evidence="3" id="KW-0804">Transcription</keyword>
<dbReference type="Proteomes" id="UP000199622">
    <property type="component" value="Unassembled WGS sequence"/>
</dbReference>
<dbReference type="PANTHER" id="PTHR30055">
    <property type="entry name" value="HTH-TYPE TRANSCRIPTIONAL REGULATOR RUTR"/>
    <property type="match status" value="1"/>
</dbReference>
<dbReference type="EMBL" id="FNSO01000003">
    <property type="protein sequence ID" value="SEB37898.1"/>
    <property type="molecule type" value="Genomic_DNA"/>
</dbReference>
<feature type="domain" description="HTH tetR-type" evidence="6">
    <location>
        <begin position="19"/>
        <end position="79"/>
    </location>
</feature>
<dbReference type="InterPro" id="IPR001647">
    <property type="entry name" value="HTH_TetR"/>
</dbReference>
<accession>A0A1H4IX62</accession>
<keyword evidence="2 4" id="KW-0238">DNA-binding</keyword>
<organism evidence="7 8">
    <name type="scientific">Amycolatopsis tolypomycina</name>
    <dbReference type="NCBI Taxonomy" id="208445"/>
    <lineage>
        <taxon>Bacteria</taxon>
        <taxon>Bacillati</taxon>
        <taxon>Actinomycetota</taxon>
        <taxon>Actinomycetes</taxon>
        <taxon>Pseudonocardiales</taxon>
        <taxon>Pseudonocardiaceae</taxon>
        <taxon>Amycolatopsis</taxon>
    </lineage>
</organism>
<dbReference type="SUPFAM" id="SSF46689">
    <property type="entry name" value="Homeodomain-like"/>
    <property type="match status" value="1"/>
</dbReference>
<keyword evidence="8" id="KW-1185">Reference proteome</keyword>
<dbReference type="Pfam" id="PF00440">
    <property type="entry name" value="TetR_N"/>
    <property type="match status" value="1"/>
</dbReference>
<feature type="region of interest" description="Disordered" evidence="5">
    <location>
        <begin position="205"/>
        <end position="225"/>
    </location>
</feature>